<feature type="non-terminal residue" evidence="2">
    <location>
        <position position="1"/>
    </location>
</feature>
<protein>
    <submittedName>
        <fullName evidence="2">Uncharacterized protein</fullName>
    </submittedName>
</protein>
<evidence type="ECO:0000256" key="1">
    <source>
        <dbReference type="SAM" id="MobiDB-lite"/>
    </source>
</evidence>
<organism evidence="2">
    <name type="scientific">uncultured Gemmatimonadota bacterium</name>
    <dbReference type="NCBI Taxonomy" id="203437"/>
    <lineage>
        <taxon>Bacteria</taxon>
        <taxon>Pseudomonadati</taxon>
        <taxon>Gemmatimonadota</taxon>
        <taxon>environmental samples</taxon>
    </lineage>
</organism>
<sequence length="82" mass="8645">DSGQHFLPRRHAGADRPPAASGGADQRLRPHAAHPDDLQRRAERERGLALPGALPAGAARPAQGGVGQLRERPAHQGLLRDG</sequence>
<evidence type="ECO:0000313" key="2">
    <source>
        <dbReference type="EMBL" id="CAA9345864.1"/>
    </source>
</evidence>
<gene>
    <name evidence="2" type="ORF">AVDCRST_MAG89-2858</name>
</gene>
<dbReference type="EMBL" id="CADCTV010000595">
    <property type="protein sequence ID" value="CAA9345864.1"/>
    <property type="molecule type" value="Genomic_DNA"/>
</dbReference>
<dbReference type="AlphaFoldDB" id="A0A6J4LZ92"/>
<feature type="compositionally biased region" description="Basic and acidic residues" evidence="1">
    <location>
        <begin position="33"/>
        <end position="47"/>
    </location>
</feature>
<accession>A0A6J4LZ92</accession>
<feature type="region of interest" description="Disordered" evidence="1">
    <location>
        <begin position="1"/>
        <end position="82"/>
    </location>
</feature>
<name>A0A6J4LZ92_9BACT</name>
<proteinExistence type="predicted"/>
<feature type="compositionally biased region" description="Basic and acidic residues" evidence="1">
    <location>
        <begin position="69"/>
        <end position="82"/>
    </location>
</feature>
<reference evidence="2" key="1">
    <citation type="submission" date="2020-02" db="EMBL/GenBank/DDBJ databases">
        <authorList>
            <person name="Meier V. D."/>
        </authorList>
    </citation>
    <scope>NUCLEOTIDE SEQUENCE</scope>
    <source>
        <strain evidence="2">AVDCRST_MAG89</strain>
    </source>
</reference>
<feature type="compositionally biased region" description="Low complexity" evidence="1">
    <location>
        <begin position="48"/>
        <end position="63"/>
    </location>
</feature>
<feature type="non-terminal residue" evidence="2">
    <location>
        <position position="82"/>
    </location>
</feature>